<gene>
    <name evidence="4" type="ORF">JK364_44905</name>
</gene>
<dbReference type="RefSeq" id="WP_201857218.1">
    <property type="nucleotide sequence ID" value="NZ_JAERRG010000031.1"/>
</dbReference>
<dbReference type="PANTHER" id="PTHR43649:SF29">
    <property type="entry name" value="OSMOPROTECTIVE COMPOUNDS-BINDING PROTEIN GGTB"/>
    <property type="match status" value="1"/>
</dbReference>
<protein>
    <submittedName>
        <fullName evidence="4">Extracellular solute-binding protein</fullName>
    </submittedName>
</protein>
<sequence>MRSRAMLSALALTAALALSGCVAGASGSGSAQGGGSSGKVTLTFLTFETPNLTAKYWDDAIARASAKVPGVTIKKLVAPSVDRVGYAKQLAASGQLPDIMIAVSPNGFAQAGQLAPWTDGELADFVSPHSNPIGGKVYQLPYNTQPTPLVYYNKSDFAAAGITAPPKTYAALLDDCAKLKAKGINPFVVGGGGKDTWADMYPLIGAVATDTYQQDPDWLSQKAAGKAKFTDPAFTKAVGKVAALAKKGYIGTAGLSRSYAASEQAFRDNKGAMYPMGSWFATSADAKKPSFDVGVFAWPSDDGSLAVPAYTGGGMSVSSKAPNVDLAKKWALAFMLDKTSLDNSVKTDGSIIALKDYTTPSDIGPVYTETLRLYQDAVKQNAIVNAFSVETGDGSMPAGLADKTAAGVADLINGKKSAHQFGSFLDDEWAKASQ</sequence>
<evidence type="ECO:0000313" key="4">
    <source>
        <dbReference type="EMBL" id="MBL1119444.1"/>
    </source>
</evidence>
<keyword evidence="5" id="KW-1185">Reference proteome</keyword>
<feature type="signal peptide" evidence="3">
    <location>
        <begin position="1"/>
        <end position="25"/>
    </location>
</feature>
<accession>A0ABS1Q4F5</accession>
<evidence type="ECO:0000256" key="2">
    <source>
        <dbReference type="ARBA" id="ARBA00022448"/>
    </source>
</evidence>
<dbReference type="EMBL" id="JAERRG010000031">
    <property type="protein sequence ID" value="MBL1119444.1"/>
    <property type="molecule type" value="Genomic_DNA"/>
</dbReference>
<comment type="similarity">
    <text evidence="1">Belongs to the bacterial solute-binding protein 1 family.</text>
</comment>
<keyword evidence="2" id="KW-0813">Transport</keyword>
<reference evidence="4 5" key="1">
    <citation type="submission" date="2021-01" db="EMBL/GenBank/DDBJ databases">
        <title>WGS of actinomycetes isolated from Thailand.</title>
        <authorList>
            <person name="Thawai C."/>
        </authorList>
    </citation>
    <scope>NUCLEOTIDE SEQUENCE [LARGE SCALE GENOMIC DNA]</scope>
    <source>
        <strain evidence="4 5">CA3R110</strain>
    </source>
</reference>
<dbReference type="SUPFAM" id="SSF53850">
    <property type="entry name" value="Periplasmic binding protein-like II"/>
    <property type="match status" value="1"/>
</dbReference>
<dbReference type="PROSITE" id="PS51257">
    <property type="entry name" value="PROKAR_LIPOPROTEIN"/>
    <property type="match status" value="1"/>
</dbReference>
<comment type="caution">
    <text evidence="4">The sequence shown here is derived from an EMBL/GenBank/DDBJ whole genome shotgun (WGS) entry which is preliminary data.</text>
</comment>
<keyword evidence="3" id="KW-0732">Signal</keyword>
<dbReference type="PANTHER" id="PTHR43649">
    <property type="entry name" value="ARABINOSE-BINDING PROTEIN-RELATED"/>
    <property type="match status" value="1"/>
</dbReference>
<dbReference type="InterPro" id="IPR050490">
    <property type="entry name" value="Bact_solute-bd_prot1"/>
</dbReference>
<dbReference type="InterPro" id="IPR006059">
    <property type="entry name" value="SBP"/>
</dbReference>
<evidence type="ECO:0000256" key="3">
    <source>
        <dbReference type="SAM" id="SignalP"/>
    </source>
</evidence>
<evidence type="ECO:0000256" key="1">
    <source>
        <dbReference type="ARBA" id="ARBA00008520"/>
    </source>
</evidence>
<proteinExistence type="inferred from homology"/>
<name>A0ABS1Q4F5_9ACTN</name>
<organism evidence="4 5">
    <name type="scientific">Streptomyces endocoffeicus</name>
    <dbReference type="NCBI Taxonomy" id="2898945"/>
    <lineage>
        <taxon>Bacteria</taxon>
        <taxon>Bacillati</taxon>
        <taxon>Actinomycetota</taxon>
        <taxon>Actinomycetes</taxon>
        <taxon>Kitasatosporales</taxon>
        <taxon>Streptomycetaceae</taxon>
        <taxon>Streptomyces</taxon>
    </lineage>
</organism>
<dbReference type="Gene3D" id="3.40.190.10">
    <property type="entry name" value="Periplasmic binding protein-like II"/>
    <property type="match status" value="2"/>
</dbReference>
<feature type="chain" id="PRO_5045560077" evidence="3">
    <location>
        <begin position="26"/>
        <end position="434"/>
    </location>
</feature>
<dbReference type="Proteomes" id="UP000621510">
    <property type="component" value="Unassembled WGS sequence"/>
</dbReference>
<evidence type="ECO:0000313" key="5">
    <source>
        <dbReference type="Proteomes" id="UP000621510"/>
    </source>
</evidence>
<dbReference type="Pfam" id="PF13416">
    <property type="entry name" value="SBP_bac_8"/>
    <property type="match status" value="1"/>
</dbReference>